<organism evidence="4 5">
    <name type="scientific">Hevea brasiliensis</name>
    <name type="common">Para rubber tree</name>
    <name type="synonym">Siphonia brasiliensis</name>
    <dbReference type="NCBI Taxonomy" id="3981"/>
    <lineage>
        <taxon>Eukaryota</taxon>
        <taxon>Viridiplantae</taxon>
        <taxon>Streptophyta</taxon>
        <taxon>Embryophyta</taxon>
        <taxon>Tracheophyta</taxon>
        <taxon>Spermatophyta</taxon>
        <taxon>Magnoliopsida</taxon>
        <taxon>eudicotyledons</taxon>
        <taxon>Gunneridae</taxon>
        <taxon>Pentapetalae</taxon>
        <taxon>rosids</taxon>
        <taxon>fabids</taxon>
        <taxon>Malpighiales</taxon>
        <taxon>Euphorbiaceae</taxon>
        <taxon>Crotonoideae</taxon>
        <taxon>Micrandreae</taxon>
        <taxon>Hevea</taxon>
    </lineage>
</organism>
<name>A0ABQ9LZG3_HEVBR</name>
<evidence type="ECO:0000313" key="4">
    <source>
        <dbReference type="EMBL" id="KAJ9171954.1"/>
    </source>
</evidence>
<comment type="similarity">
    <text evidence="1">Belongs to the fantastic four family.</text>
</comment>
<protein>
    <recommendedName>
        <fullName evidence="3">FAF domain-containing protein</fullName>
    </recommendedName>
</protein>
<sequence>MSCSNYCQGLQSCLEPARLQVEPRVLRLTLAPPKSNISRCSPPEVKSFVPHSDGDSKSTNDNVDMGGWSFLQSLDINTAPSTRETTEEDKIYIPPNFKRSSSMLSEKSLQMCTENLGSETGNDGGESSDEMALLSLSNINHESPREKSKFRGSRRIMSRSASFPPPLTSIRGSTSVQVRSHREGGRLVLKAVSVSSCQAYFHAERIDGQLKLHLVKDCFPTHDDTEEEEDKVAAVEEESVDEASEGEEDAEVDNWKAELSEENSGNGGGEMEMEKLPTPSRCKEGGRGSKSLLNNWRTFWVAT</sequence>
<evidence type="ECO:0000259" key="3">
    <source>
        <dbReference type="Pfam" id="PF11250"/>
    </source>
</evidence>
<dbReference type="InterPro" id="IPR021410">
    <property type="entry name" value="FAF"/>
</dbReference>
<proteinExistence type="inferred from homology"/>
<reference evidence="4" key="1">
    <citation type="journal article" date="2023" name="Plant Biotechnol. J.">
        <title>Chromosome-level wild Hevea brasiliensis genome provides new tools for genomic-assisted breeding and valuable loci to elevate rubber yield.</title>
        <authorList>
            <person name="Cheng H."/>
            <person name="Song X."/>
            <person name="Hu Y."/>
            <person name="Wu T."/>
            <person name="Yang Q."/>
            <person name="An Z."/>
            <person name="Feng S."/>
            <person name="Deng Z."/>
            <person name="Wu W."/>
            <person name="Zeng X."/>
            <person name="Tu M."/>
            <person name="Wang X."/>
            <person name="Huang H."/>
        </authorList>
    </citation>
    <scope>NUCLEOTIDE SEQUENCE</scope>
    <source>
        <strain evidence="4">MT/VB/25A 57/8</strain>
    </source>
</reference>
<dbReference type="InterPro" id="IPR046431">
    <property type="entry name" value="FAF_dom"/>
</dbReference>
<feature type="region of interest" description="Disordered" evidence="2">
    <location>
        <begin position="223"/>
        <end position="289"/>
    </location>
</feature>
<dbReference type="Proteomes" id="UP001174677">
    <property type="component" value="Chromosome 9"/>
</dbReference>
<keyword evidence="5" id="KW-1185">Reference proteome</keyword>
<accession>A0ABQ9LZG3</accession>
<dbReference type="PANTHER" id="PTHR33155:SF8">
    <property type="entry name" value="PROTEIN FANTASTIC FOUR 1"/>
    <property type="match status" value="1"/>
</dbReference>
<evidence type="ECO:0000256" key="2">
    <source>
        <dbReference type="SAM" id="MobiDB-lite"/>
    </source>
</evidence>
<evidence type="ECO:0000313" key="5">
    <source>
        <dbReference type="Proteomes" id="UP001174677"/>
    </source>
</evidence>
<dbReference type="Pfam" id="PF11250">
    <property type="entry name" value="FAF"/>
    <property type="match status" value="1"/>
</dbReference>
<feature type="domain" description="FAF" evidence="3">
    <location>
        <begin position="162"/>
        <end position="214"/>
    </location>
</feature>
<feature type="region of interest" description="Disordered" evidence="2">
    <location>
        <begin position="36"/>
        <end position="62"/>
    </location>
</feature>
<evidence type="ECO:0000256" key="1">
    <source>
        <dbReference type="ARBA" id="ARBA00008690"/>
    </source>
</evidence>
<comment type="caution">
    <text evidence="4">The sequence shown here is derived from an EMBL/GenBank/DDBJ whole genome shotgun (WGS) entry which is preliminary data.</text>
</comment>
<feature type="compositionally biased region" description="Acidic residues" evidence="2">
    <location>
        <begin position="224"/>
        <end position="252"/>
    </location>
</feature>
<dbReference type="PANTHER" id="PTHR33155">
    <property type="entry name" value="FANTASTIC FOUR-LIKE PROTEIN (DUF3049)"/>
    <property type="match status" value="1"/>
</dbReference>
<dbReference type="EMBL" id="JARPOI010000009">
    <property type="protein sequence ID" value="KAJ9171954.1"/>
    <property type="molecule type" value="Genomic_DNA"/>
</dbReference>
<gene>
    <name evidence="4" type="ORF">P3X46_015249</name>
</gene>